<evidence type="ECO:0000256" key="2">
    <source>
        <dbReference type="ARBA" id="ARBA00023163"/>
    </source>
</evidence>
<evidence type="ECO:0000313" key="5">
    <source>
        <dbReference type="Proteomes" id="UP001500967"/>
    </source>
</evidence>
<dbReference type="Gene3D" id="1.10.10.1320">
    <property type="entry name" value="Anti-sigma factor, zinc-finger domain"/>
    <property type="match status" value="1"/>
</dbReference>
<name>A0ABN0VBK3_9ACTN</name>
<sequence length="231" mass="23700">MQCAQIRVALSALTDREDPGIDRADVDAHLAGCTECRTWHAAATEATEAARAAQRPAAGVPDLTEQVLAAIAADNAARRRPRFAFTRAGGPAPAGNAPGWTGVLHAGVLRWAVGISAVAQLLLALPALVAGPGTTDAALHTGREMASFDVAVAIGFLFVAGRPAWARALVPVAVALAGCLLLTSSIDVADGAAQLGHELNHLLAGVQAALVWLLARTDRTPSASEPLPRQV</sequence>
<keyword evidence="5" id="KW-1185">Reference proteome</keyword>
<evidence type="ECO:0000259" key="3">
    <source>
        <dbReference type="Pfam" id="PF13490"/>
    </source>
</evidence>
<keyword evidence="1" id="KW-0805">Transcription regulation</keyword>
<dbReference type="Proteomes" id="UP001500967">
    <property type="component" value="Unassembled WGS sequence"/>
</dbReference>
<dbReference type="InterPro" id="IPR041916">
    <property type="entry name" value="Anti_sigma_zinc_sf"/>
</dbReference>
<evidence type="ECO:0000256" key="1">
    <source>
        <dbReference type="ARBA" id="ARBA00023015"/>
    </source>
</evidence>
<keyword evidence="2" id="KW-0804">Transcription</keyword>
<organism evidence="4 5">
    <name type="scientific">Cryptosporangium japonicum</name>
    <dbReference type="NCBI Taxonomy" id="80872"/>
    <lineage>
        <taxon>Bacteria</taxon>
        <taxon>Bacillati</taxon>
        <taxon>Actinomycetota</taxon>
        <taxon>Actinomycetes</taxon>
        <taxon>Cryptosporangiales</taxon>
        <taxon>Cryptosporangiaceae</taxon>
        <taxon>Cryptosporangium</taxon>
    </lineage>
</organism>
<dbReference type="InterPro" id="IPR027383">
    <property type="entry name" value="Znf_put"/>
</dbReference>
<proteinExistence type="predicted"/>
<dbReference type="RefSeq" id="WP_344654758.1">
    <property type="nucleotide sequence ID" value="NZ_BAAAGX010000053.1"/>
</dbReference>
<evidence type="ECO:0000313" key="4">
    <source>
        <dbReference type="EMBL" id="GAA0284825.1"/>
    </source>
</evidence>
<dbReference type="Pfam" id="PF13490">
    <property type="entry name" value="zf-HC2"/>
    <property type="match status" value="1"/>
</dbReference>
<protein>
    <recommendedName>
        <fullName evidence="3">Putative zinc-finger domain-containing protein</fullName>
    </recommendedName>
</protein>
<comment type="caution">
    <text evidence="4">The sequence shown here is derived from an EMBL/GenBank/DDBJ whole genome shotgun (WGS) entry which is preliminary data.</text>
</comment>
<feature type="domain" description="Putative zinc-finger" evidence="3">
    <location>
        <begin position="3"/>
        <end position="37"/>
    </location>
</feature>
<dbReference type="EMBL" id="BAAAGX010000053">
    <property type="protein sequence ID" value="GAA0284825.1"/>
    <property type="molecule type" value="Genomic_DNA"/>
</dbReference>
<accession>A0ABN0VBK3</accession>
<reference evidence="4 5" key="1">
    <citation type="journal article" date="2019" name="Int. J. Syst. Evol. Microbiol.">
        <title>The Global Catalogue of Microorganisms (GCM) 10K type strain sequencing project: providing services to taxonomists for standard genome sequencing and annotation.</title>
        <authorList>
            <consortium name="The Broad Institute Genomics Platform"/>
            <consortium name="The Broad Institute Genome Sequencing Center for Infectious Disease"/>
            <person name="Wu L."/>
            <person name="Ma J."/>
        </authorList>
    </citation>
    <scope>NUCLEOTIDE SEQUENCE [LARGE SCALE GENOMIC DNA]</scope>
    <source>
        <strain evidence="4 5">JCM 10425</strain>
    </source>
</reference>
<gene>
    <name evidence="4" type="ORF">GCM10009539_86070</name>
</gene>